<keyword evidence="10" id="KW-0479">Metal-binding</keyword>
<dbReference type="InterPro" id="IPR024567">
    <property type="entry name" value="RNase_HII/HIII_dom"/>
</dbReference>
<comment type="cofactor">
    <cofactor evidence="2">
        <name>Mn(2+)</name>
        <dbReference type="ChEBI" id="CHEBI:29035"/>
    </cofactor>
</comment>
<dbReference type="Gene3D" id="3.30.420.10">
    <property type="entry name" value="Ribonuclease H-like superfamily/Ribonuclease H"/>
    <property type="match status" value="1"/>
</dbReference>
<evidence type="ECO:0000256" key="12">
    <source>
        <dbReference type="ARBA" id="ARBA00022801"/>
    </source>
</evidence>
<dbReference type="NCBIfam" id="NF000595">
    <property type="entry name" value="PRK00015.1-3"/>
    <property type="match status" value="1"/>
</dbReference>
<dbReference type="InterPro" id="IPR012337">
    <property type="entry name" value="RNaseH-like_sf"/>
</dbReference>
<keyword evidence="9" id="KW-0540">Nuclease</keyword>
<evidence type="ECO:0000313" key="15">
    <source>
        <dbReference type="EMBL" id="SVA12057.1"/>
    </source>
</evidence>
<evidence type="ECO:0000256" key="10">
    <source>
        <dbReference type="ARBA" id="ARBA00022723"/>
    </source>
</evidence>
<dbReference type="GO" id="GO:0043137">
    <property type="term" value="P:DNA replication, removal of RNA primer"/>
    <property type="evidence" value="ECO:0007669"/>
    <property type="project" value="TreeGrafter"/>
</dbReference>
<evidence type="ECO:0000256" key="3">
    <source>
        <dbReference type="ARBA" id="ARBA00001946"/>
    </source>
</evidence>
<evidence type="ECO:0000256" key="11">
    <source>
        <dbReference type="ARBA" id="ARBA00022759"/>
    </source>
</evidence>
<keyword evidence="12" id="KW-0378">Hydrolase</keyword>
<dbReference type="GO" id="GO:0004523">
    <property type="term" value="F:RNA-DNA hybrid ribonuclease activity"/>
    <property type="evidence" value="ECO:0007669"/>
    <property type="project" value="UniProtKB-EC"/>
</dbReference>
<comment type="similarity">
    <text evidence="5">Belongs to the RNase HII family.</text>
</comment>
<keyword evidence="11" id="KW-0255">Endonuclease</keyword>
<dbReference type="EC" id="3.1.26.4" evidence="6"/>
<evidence type="ECO:0000256" key="6">
    <source>
        <dbReference type="ARBA" id="ARBA00012180"/>
    </source>
</evidence>
<dbReference type="GO" id="GO:0046872">
    <property type="term" value="F:metal ion binding"/>
    <property type="evidence" value="ECO:0007669"/>
    <property type="project" value="UniProtKB-KW"/>
</dbReference>
<dbReference type="HAMAP" id="MF_00052_B">
    <property type="entry name" value="RNase_HII_B"/>
    <property type="match status" value="1"/>
</dbReference>
<dbReference type="Pfam" id="PF01351">
    <property type="entry name" value="RNase_HII"/>
    <property type="match status" value="1"/>
</dbReference>
<name>A0A381TBI4_9ZZZZ</name>
<dbReference type="PANTHER" id="PTHR10954">
    <property type="entry name" value="RIBONUCLEASE H2 SUBUNIT A"/>
    <property type="match status" value="1"/>
</dbReference>
<evidence type="ECO:0000256" key="9">
    <source>
        <dbReference type="ARBA" id="ARBA00022722"/>
    </source>
</evidence>
<comment type="cofactor">
    <cofactor evidence="3">
        <name>Mg(2+)</name>
        <dbReference type="ChEBI" id="CHEBI:18420"/>
    </cofactor>
</comment>
<protein>
    <recommendedName>
        <fullName evidence="7">Ribonuclease HII</fullName>
        <ecNumber evidence="6">3.1.26.4</ecNumber>
    </recommendedName>
</protein>
<comment type="catalytic activity">
    <reaction evidence="1">
        <text>Endonucleolytic cleavage to 5'-phosphomonoester.</text>
        <dbReference type="EC" id="3.1.26.4"/>
    </reaction>
</comment>
<evidence type="ECO:0000256" key="13">
    <source>
        <dbReference type="ARBA" id="ARBA00023211"/>
    </source>
</evidence>
<dbReference type="GO" id="GO:0005737">
    <property type="term" value="C:cytoplasm"/>
    <property type="evidence" value="ECO:0007669"/>
    <property type="project" value="UniProtKB-SubCell"/>
</dbReference>
<dbReference type="InterPro" id="IPR001352">
    <property type="entry name" value="RNase_HII/HIII"/>
</dbReference>
<organism evidence="15">
    <name type="scientific">marine metagenome</name>
    <dbReference type="NCBI Taxonomy" id="408172"/>
    <lineage>
        <taxon>unclassified sequences</taxon>
        <taxon>metagenomes</taxon>
        <taxon>ecological metagenomes</taxon>
    </lineage>
</organism>
<evidence type="ECO:0000259" key="14">
    <source>
        <dbReference type="PROSITE" id="PS51975"/>
    </source>
</evidence>
<dbReference type="InterPro" id="IPR036397">
    <property type="entry name" value="RNaseH_sf"/>
</dbReference>
<evidence type="ECO:0000256" key="1">
    <source>
        <dbReference type="ARBA" id="ARBA00000077"/>
    </source>
</evidence>
<reference evidence="15" key="1">
    <citation type="submission" date="2018-05" db="EMBL/GenBank/DDBJ databases">
        <authorList>
            <person name="Lanie J.A."/>
            <person name="Ng W.-L."/>
            <person name="Kazmierczak K.M."/>
            <person name="Andrzejewski T.M."/>
            <person name="Davidsen T.M."/>
            <person name="Wayne K.J."/>
            <person name="Tettelin H."/>
            <person name="Glass J.I."/>
            <person name="Rusch D."/>
            <person name="Podicherti R."/>
            <person name="Tsui H.-C.T."/>
            <person name="Winkler M.E."/>
        </authorList>
    </citation>
    <scope>NUCLEOTIDE SEQUENCE</scope>
</reference>
<evidence type="ECO:0000256" key="4">
    <source>
        <dbReference type="ARBA" id="ARBA00004496"/>
    </source>
</evidence>
<dbReference type="GO" id="GO:0032299">
    <property type="term" value="C:ribonuclease H2 complex"/>
    <property type="evidence" value="ECO:0007669"/>
    <property type="project" value="TreeGrafter"/>
</dbReference>
<dbReference type="PROSITE" id="PS51975">
    <property type="entry name" value="RNASE_H_2"/>
    <property type="match status" value="1"/>
</dbReference>
<gene>
    <name evidence="15" type="ORF">METZ01_LOCUS64911</name>
</gene>
<proteinExistence type="inferred from homology"/>
<dbReference type="EMBL" id="UINC01004133">
    <property type="protein sequence ID" value="SVA12057.1"/>
    <property type="molecule type" value="Genomic_DNA"/>
</dbReference>
<evidence type="ECO:0000256" key="2">
    <source>
        <dbReference type="ARBA" id="ARBA00001936"/>
    </source>
</evidence>
<dbReference type="AlphaFoldDB" id="A0A381TBI4"/>
<keyword evidence="8" id="KW-0963">Cytoplasm</keyword>
<evidence type="ECO:0000256" key="5">
    <source>
        <dbReference type="ARBA" id="ARBA00007383"/>
    </source>
</evidence>
<comment type="subcellular location">
    <subcellularLocation>
        <location evidence="4">Cytoplasm</location>
    </subcellularLocation>
</comment>
<keyword evidence="13" id="KW-0464">Manganese</keyword>
<dbReference type="CDD" id="cd07182">
    <property type="entry name" value="RNase_HII_bacteria_HII_like"/>
    <property type="match status" value="1"/>
</dbReference>
<dbReference type="GO" id="GO:0003723">
    <property type="term" value="F:RNA binding"/>
    <property type="evidence" value="ECO:0007669"/>
    <property type="project" value="InterPro"/>
</dbReference>
<feature type="domain" description="RNase H type-2" evidence="14">
    <location>
        <begin position="2"/>
        <end position="190"/>
    </location>
</feature>
<evidence type="ECO:0000256" key="7">
    <source>
        <dbReference type="ARBA" id="ARBA00019179"/>
    </source>
</evidence>
<sequence length="190" mass="21442">MELIAGVDEAGRGCLAGPVVAAAVVFLKNQTIQGLRDSKRLSAKKREQLFQIIKSESQEYSIGLANHLEVDQYNILKATMLAMQRAIDKLHQNDIQVLIDGPYCPVIRSNMSLRLEPKIGGDNLYTSVAAASVLAKVTRDQFMEQMHIKYPQYRFDKNKGYPTKEHLSAIQEFGPTPIHRMTFKPEMYSN</sequence>
<accession>A0A381TBI4</accession>
<evidence type="ECO:0000256" key="8">
    <source>
        <dbReference type="ARBA" id="ARBA00022490"/>
    </source>
</evidence>
<dbReference type="GO" id="GO:0006298">
    <property type="term" value="P:mismatch repair"/>
    <property type="evidence" value="ECO:0007669"/>
    <property type="project" value="TreeGrafter"/>
</dbReference>
<dbReference type="InterPro" id="IPR022898">
    <property type="entry name" value="RNase_HII"/>
</dbReference>
<dbReference type="SUPFAM" id="SSF53098">
    <property type="entry name" value="Ribonuclease H-like"/>
    <property type="match status" value="1"/>
</dbReference>
<dbReference type="PANTHER" id="PTHR10954:SF18">
    <property type="entry name" value="RIBONUCLEASE HII"/>
    <property type="match status" value="1"/>
</dbReference>